<dbReference type="HOGENOM" id="CLU_2518879_0_0_1"/>
<feature type="non-terminal residue" evidence="2">
    <location>
        <position position="1"/>
    </location>
</feature>
<accession>Q170Y6</accession>
<evidence type="ECO:0000313" key="3">
    <source>
        <dbReference type="Proteomes" id="UP000682892"/>
    </source>
</evidence>
<evidence type="ECO:0000313" key="2">
    <source>
        <dbReference type="EMBL" id="EAT40523.1"/>
    </source>
</evidence>
<reference evidence="2" key="3">
    <citation type="submission" date="2012-09" db="EMBL/GenBank/DDBJ databases">
        <authorList>
            <consortium name="VectorBase"/>
        </authorList>
    </citation>
    <scope>NUCLEOTIDE SEQUENCE</scope>
    <source>
        <strain evidence="2">Liverpool</strain>
    </source>
</reference>
<dbReference type="AlphaFoldDB" id="Q170Y6"/>
<dbReference type="PaxDb" id="7159-AAEL007740-PA"/>
<organism evidence="2 3">
    <name type="scientific">Aedes aegypti</name>
    <name type="common">Yellowfever mosquito</name>
    <name type="synonym">Culex aegypti</name>
    <dbReference type="NCBI Taxonomy" id="7159"/>
    <lineage>
        <taxon>Eukaryota</taxon>
        <taxon>Metazoa</taxon>
        <taxon>Ecdysozoa</taxon>
        <taxon>Arthropoda</taxon>
        <taxon>Hexapoda</taxon>
        <taxon>Insecta</taxon>
        <taxon>Pterygota</taxon>
        <taxon>Neoptera</taxon>
        <taxon>Endopterygota</taxon>
        <taxon>Diptera</taxon>
        <taxon>Nematocera</taxon>
        <taxon>Culicoidea</taxon>
        <taxon>Culicidae</taxon>
        <taxon>Culicinae</taxon>
        <taxon>Aedini</taxon>
        <taxon>Aedes</taxon>
        <taxon>Stegomyia</taxon>
    </lineage>
</organism>
<reference evidence="2" key="2">
    <citation type="journal article" date="2007" name="Science">
        <title>Genome sequence of Aedes aegypti, a major arbovirus vector.</title>
        <authorList>
            <person name="Nene V."/>
            <person name="Wortman J.R."/>
            <person name="Lawson D."/>
            <person name="Haas B."/>
            <person name="Kodira C."/>
            <person name="Tu Z.J."/>
            <person name="Loftus B."/>
            <person name="Xi Z."/>
            <person name="Megy K."/>
            <person name="Grabherr M."/>
            <person name="Ren Q."/>
            <person name="Zdobnov E.M."/>
            <person name="Lobo N.F."/>
            <person name="Campbell K.S."/>
            <person name="Brown S.E."/>
            <person name="Bonaldo M.F."/>
            <person name="Zhu J."/>
            <person name="Sinkins S.P."/>
            <person name="Hogenkamp D.G."/>
            <person name="Amedeo P."/>
            <person name="Arensburger P."/>
            <person name="Atkinson P.W."/>
            <person name="Bidwell S."/>
            <person name="Biedler J."/>
            <person name="Birney E."/>
            <person name="Bruggner R.V."/>
            <person name="Costas J."/>
            <person name="Coy M.R."/>
            <person name="Crabtree J."/>
            <person name="Crawford M."/>
            <person name="Debruyn B."/>
            <person name="Decaprio D."/>
            <person name="Eiglmeier K."/>
            <person name="Eisenstadt E."/>
            <person name="El-Dorry H."/>
            <person name="Gelbart W.M."/>
            <person name="Gomes S.L."/>
            <person name="Hammond M."/>
            <person name="Hannick L.I."/>
            <person name="Hogan J.R."/>
            <person name="Holmes M.H."/>
            <person name="Jaffe D."/>
            <person name="Johnston J.S."/>
            <person name="Kennedy R.C."/>
            <person name="Koo H."/>
            <person name="Kravitz S."/>
            <person name="Kriventseva E.V."/>
            <person name="Kulp D."/>
            <person name="Labutti K."/>
            <person name="Lee E."/>
            <person name="Li S."/>
            <person name="Lovin D.D."/>
            <person name="Mao C."/>
            <person name="Mauceli E."/>
            <person name="Menck C.F."/>
            <person name="Miller J.R."/>
            <person name="Montgomery P."/>
            <person name="Mori A."/>
            <person name="Nascimento A.L."/>
            <person name="Naveira H.F."/>
            <person name="Nusbaum C."/>
            <person name="O'leary S."/>
            <person name="Orvis J."/>
            <person name="Pertea M."/>
            <person name="Quesneville H."/>
            <person name="Reidenbach K.R."/>
            <person name="Rogers Y.H."/>
            <person name="Roth C.W."/>
            <person name="Schneider J.R."/>
            <person name="Schatz M."/>
            <person name="Shumway M."/>
            <person name="Stanke M."/>
            <person name="Stinson E.O."/>
            <person name="Tubio J.M."/>
            <person name="Vanzee J.P."/>
            <person name="Verjovski-Almeida S."/>
            <person name="Werner D."/>
            <person name="White O."/>
            <person name="Wyder S."/>
            <person name="Zeng Q."/>
            <person name="Zhao Q."/>
            <person name="Zhao Y."/>
            <person name="Hill C.A."/>
            <person name="Raikhel A.S."/>
            <person name="Soares M.B."/>
            <person name="Knudson D.L."/>
            <person name="Lee N.H."/>
            <person name="Galagan J."/>
            <person name="Salzberg S.L."/>
            <person name="Paulsen I.T."/>
            <person name="Dimopoulos G."/>
            <person name="Collins F.H."/>
            <person name="Birren B."/>
            <person name="Fraser-Liggett C.M."/>
            <person name="Severson D.W."/>
        </authorList>
    </citation>
    <scope>NUCLEOTIDE SEQUENCE [LARGE SCALE GENOMIC DNA]</scope>
    <source>
        <strain evidence="2">Liverpool</strain>
    </source>
</reference>
<sequence length="85" mass="9428">IRHFCSGPERVAPGPDRRNRPRNGRLILGLAVCPLPLPSGSTAEHYSAGRGLDEFGQRALEQWHQPVDFVQVEGGHRNRIRSYGG</sequence>
<proteinExistence type="predicted"/>
<name>Q170Y6_AEDAE</name>
<reference evidence="2" key="1">
    <citation type="submission" date="2005-10" db="EMBL/GenBank/DDBJ databases">
        <authorList>
            <person name="Loftus B.J."/>
            <person name="Nene V.M."/>
            <person name="Hannick L.I."/>
            <person name="Bidwell S."/>
            <person name="Haas B."/>
            <person name="Amedeo P."/>
            <person name="Orvis J."/>
            <person name="Wortman J.R."/>
            <person name="White O.R."/>
            <person name="Salzberg S."/>
            <person name="Shumway M."/>
            <person name="Koo H."/>
            <person name="Zhao Y."/>
            <person name="Holmes M."/>
            <person name="Miller J."/>
            <person name="Schatz M."/>
            <person name="Pop M."/>
            <person name="Pai G."/>
            <person name="Utterback T."/>
            <person name="Rogers Y.-H."/>
            <person name="Kravitz S."/>
            <person name="Fraser C.M."/>
        </authorList>
    </citation>
    <scope>NUCLEOTIDE SEQUENCE</scope>
    <source>
        <strain evidence="2">Liverpool</strain>
    </source>
</reference>
<evidence type="ECO:0000256" key="1">
    <source>
        <dbReference type="SAM" id="MobiDB-lite"/>
    </source>
</evidence>
<gene>
    <name evidence="2" type="ORF">AaeL_AAEL007740</name>
</gene>
<dbReference type="EMBL" id="CH477463">
    <property type="protein sequence ID" value="EAT40523.1"/>
    <property type="molecule type" value="Genomic_DNA"/>
</dbReference>
<protein>
    <submittedName>
        <fullName evidence="2">AAEL007740-PA</fullName>
    </submittedName>
</protein>
<dbReference type="Proteomes" id="UP000682892">
    <property type="component" value="Chromosome 1"/>
</dbReference>
<feature type="region of interest" description="Disordered" evidence="1">
    <location>
        <begin position="1"/>
        <end position="23"/>
    </location>
</feature>